<feature type="transmembrane region" description="Helical" evidence="2">
    <location>
        <begin position="179"/>
        <end position="202"/>
    </location>
</feature>
<accession>A0AAW2BVE6</accession>
<feature type="region of interest" description="Disordered" evidence="1">
    <location>
        <begin position="144"/>
        <end position="166"/>
    </location>
</feature>
<dbReference type="EMBL" id="JAZDWU010000010">
    <property type="protein sequence ID" value="KAK9988885.1"/>
    <property type="molecule type" value="Genomic_DNA"/>
</dbReference>
<protein>
    <recommendedName>
        <fullName evidence="5">Secreted protein</fullName>
    </recommendedName>
</protein>
<evidence type="ECO:0000313" key="3">
    <source>
        <dbReference type="EMBL" id="KAK9988885.1"/>
    </source>
</evidence>
<name>A0AAW2BVE6_9ROSI</name>
<evidence type="ECO:0000256" key="1">
    <source>
        <dbReference type="SAM" id="MobiDB-lite"/>
    </source>
</evidence>
<feature type="compositionally biased region" description="Polar residues" evidence="1">
    <location>
        <begin position="146"/>
        <end position="159"/>
    </location>
</feature>
<keyword evidence="2" id="KW-1133">Transmembrane helix</keyword>
<comment type="caution">
    <text evidence="3">The sequence shown here is derived from an EMBL/GenBank/DDBJ whole genome shotgun (WGS) entry which is preliminary data.</text>
</comment>
<proteinExistence type="predicted"/>
<gene>
    <name evidence="3" type="ORF">SO802_029124</name>
</gene>
<reference evidence="3 4" key="1">
    <citation type="submission" date="2024-01" db="EMBL/GenBank/DDBJ databases">
        <title>A telomere-to-telomere, gap-free genome of sweet tea (Lithocarpus litseifolius).</title>
        <authorList>
            <person name="Zhou J."/>
        </authorList>
    </citation>
    <scope>NUCLEOTIDE SEQUENCE [LARGE SCALE GENOMIC DNA]</scope>
    <source>
        <strain evidence="3">Zhou-2022a</strain>
        <tissue evidence="3">Leaf</tissue>
    </source>
</reference>
<keyword evidence="2" id="KW-0472">Membrane</keyword>
<evidence type="ECO:0000313" key="4">
    <source>
        <dbReference type="Proteomes" id="UP001459277"/>
    </source>
</evidence>
<keyword evidence="4" id="KW-1185">Reference proteome</keyword>
<evidence type="ECO:0008006" key="5">
    <source>
        <dbReference type="Google" id="ProtNLM"/>
    </source>
</evidence>
<evidence type="ECO:0000256" key="2">
    <source>
        <dbReference type="SAM" id="Phobius"/>
    </source>
</evidence>
<dbReference type="AlphaFoldDB" id="A0AAW2BVE6"/>
<sequence>MCGWSGYHYSAWVWWWRGFGGAVGLVVRWHGLVTACDFSAMGPVLGCGVEHADPSTEHGARRRFELRSKHGEKNADPSTPIFAPITPIHKISAPIHSDLRSVHSVQFFVGVRCLSSSSVRLRLRRLSSVSSIVCLRLRLRRRPGPSTLSHTQTQHSLTDPNADPTRKEKLVSRSSSAPVVFVFVGVQKFVDVVLCVAFLVAVRGR</sequence>
<organism evidence="3 4">
    <name type="scientific">Lithocarpus litseifolius</name>
    <dbReference type="NCBI Taxonomy" id="425828"/>
    <lineage>
        <taxon>Eukaryota</taxon>
        <taxon>Viridiplantae</taxon>
        <taxon>Streptophyta</taxon>
        <taxon>Embryophyta</taxon>
        <taxon>Tracheophyta</taxon>
        <taxon>Spermatophyta</taxon>
        <taxon>Magnoliopsida</taxon>
        <taxon>eudicotyledons</taxon>
        <taxon>Gunneridae</taxon>
        <taxon>Pentapetalae</taxon>
        <taxon>rosids</taxon>
        <taxon>fabids</taxon>
        <taxon>Fagales</taxon>
        <taxon>Fagaceae</taxon>
        <taxon>Lithocarpus</taxon>
    </lineage>
</organism>
<keyword evidence="2" id="KW-0812">Transmembrane</keyword>
<dbReference type="Proteomes" id="UP001459277">
    <property type="component" value="Unassembled WGS sequence"/>
</dbReference>